<protein>
    <submittedName>
        <fullName evidence="8 9">Rac GTPase-activating protein 1-like</fullName>
    </submittedName>
</protein>
<dbReference type="InterPro" id="IPR002219">
    <property type="entry name" value="PKC_DAG/PE"/>
</dbReference>
<evidence type="ECO:0000256" key="3">
    <source>
        <dbReference type="SAM" id="Coils"/>
    </source>
</evidence>
<dbReference type="PROSITE" id="PS50081">
    <property type="entry name" value="ZF_DAG_PE_2"/>
    <property type="match status" value="1"/>
</dbReference>
<name>A0ABM1DYQ2_PRICU</name>
<evidence type="ECO:0000256" key="1">
    <source>
        <dbReference type="ARBA" id="ARBA00022723"/>
    </source>
</evidence>
<evidence type="ECO:0000256" key="2">
    <source>
        <dbReference type="ARBA" id="ARBA00022833"/>
    </source>
</evidence>
<dbReference type="Pfam" id="PF00130">
    <property type="entry name" value="C1_1"/>
    <property type="match status" value="1"/>
</dbReference>
<evidence type="ECO:0000313" key="8">
    <source>
        <dbReference type="RefSeq" id="XP_014665072.1"/>
    </source>
</evidence>
<evidence type="ECO:0000313" key="9">
    <source>
        <dbReference type="RefSeq" id="XP_014665073.1"/>
    </source>
</evidence>
<dbReference type="SMART" id="SM00324">
    <property type="entry name" value="RhoGAP"/>
    <property type="match status" value="1"/>
</dbReference>
<reference evidence="8 9" key="1">
    <citation type="submission" date="2025-05" db="UniProtKB">
        <authorList>
            <consortium name="RefSeq"/>
        </authorList>
    </citation>
    <scope>IDENTIFICATION</scope>
</reference>
<keyword evidence="3" id="KW-0175">Coiled coil</keyword>
<feature type="coiled-coil region" evidence="3">
    <location>
        <begin position="51"/>
        <end position="92"/>
    </location>
</feature>
<dbReference type="GeneID" id="106807287"/>
<dbReference type="Gene3D" id="3.30.60.20">
    <property type="match status" value="1"/>
</dbReference>
<dbReference type="InterPro" id="IPR000198">
    <property type="entry name" value="RhoGAP_dom"/>
</dbReference>
<proteinExistence type="predicted"/>
<dbReference type="InterPro" id="IPR008936">
    <property type="entry name" value="Rho_GTPase_activation_prot"/>
</dbReference>
<dbReference type="PANTHER" id="PTHR46199">
    <property type="entry name" value="RAC GTPASE-ACTIVATING PROTEIN 1"/>
    <property type="match status" value="1"/>
</dbReference>
<evidence type="ECO:0000256" key="4">
    <source>
        <dbReference type="SAM" id="MobiDB-lite"/>
    </source>
</evidence>
<dbReference type="SMART" id="SM00109">
    <property type="entry name" value="C1"/>
    <property type="match status" value="1"/>
</dbReference>
<feature type="domain" description="Phorbol-ester/DAG-type" evidence="5">
    <location>
        <begin position="316"/>
        <end position="365"/>
    </location>
</feature>
<evidence type="ECO:0000313" key="7">
    <source>
        <dbReference type="Proteomes" id="UP000695022"/>
    </source>
</evidence>
<evidence type="ECO:0000259" key="5">
    <source>
        <dbReference type="PROSITE" id="PS50081"/>
    </source>
</evidence>
<feature type="region of interest" description="Disordered" evidence="4">
    <location>
        <begin position="604"/>
        <end position="656"/>
    </location>
</feature>
<dbReference type="PROSITE" id="PS50238">
    <property type="entry name" value="RHOGAP"/>
    <property type="match status" value="1"/>
</dbReference>
<dbReference type="SUPFAM" id="SSF48350">
    <property type="entry name" value="GTPase activation domain, GAP"/>
    <property type="match status" value="1"/>
</dbReference>
<keyword evidence="1" id="KW-0479">Metal-binding</keyword>
<gene>
    <name evidence="8 9" type="primary">LOC106807287</name>
</gene>
<feature type="region of interest" description="Disordered" evidence="4">
    <location>
        <begin position="181"/>
        <end position="217"/>
    </location>
</feature>
<keyword evidence="7" id="KW-1185">Reference proteome</keyword>
<dbReference type="RefSeq" id="XP_014665073.1">
    <property type="nucleotide sequence ID" value="XM_014809587.1"/>
</dbReference>
<dbReference type="PANTHER" id="PTHR46199:SF3">
    <property type="entry name" value="RAC GTPASE-ACTIVATING PROTEIN 1"/>
    <property type="match status" value="1"/>
</dbReference>
<dbReference type="Pfam" id="PF00620">
    <property type="entry name" value="RhoGAP"/>
    <property type="match status" value="1"/>
</dbReference>
<dbReference type="CDD" id="cd20821">
    <property type="entry name" value="C1_MgcRacGAP"/>
    <property type="match status" value="1"/>
</dbReference>
<sequence length="656" mass="72645">MNMSKLSLVARYDDLVRNTSVLTQGIEGDIIQFVKHQELCRSRWLSCETEVEKIKSMLRRQEAENSSLELKLKHARQQIESEMNKRMRVESDKDTLDRQMGLIGQIMNDNKNKSMLTAQDRERLSFLNSVNYTAERTTPKGNLGTIDETGSLLSVSDCDMTEESADGETLLRSGRRVSLWRNSPASRKKRSVPSAPTMDDLNDTPPKKRKSDDGDAVSVHHNSIVATTTVTVPETGPIRAVSEIKAGAAANRMNRSFSEPGPLAKLAEPETLDEADSDDSFWGSGRTRAATTGMHAFRRSPGMQRWNSAGKGLNKQHAFVTKTIIKPETCTPCGKRIKFGKVALKCKDCKATCHQDCKDQVPLPCVSIVGTPTSVTTVGFVADFAPPYPPYIPALIVHCVKEVERRGLNEVGIYRVPGSEREVRELKDTFLRGRGMPNLSRIVDIHVVCGTIKLFLRTLKEPLVTHKLWSAFVQAAERESIHHLYNVIDSLPEANRDTMAYVVLHLQKVASCRETKMSTDNLSKVFGPTLVGYSGPDVNLNMMSDETCKQFAVVQALMELPGNYWDQFVHGCDAEAPAETNAGGAKTPHTPEARSVTHLNSMLGPVETPRMTPSKSTGTLSQRAKSVFGRTPNTGKYSVKHGKTPKQQYFASPVLK</sequence>
<feature type="domain" description="Rho-GAP" evidence="6">
    <location>
        <begin position="386"/>
        <end position="565"/>
    </location>
</feature>
<dbReference type="SUPFAM" id="SSF57889">
    <property type="entry name" value="Cysteine-rich domain"/>
    <property type="match status" value="1"/>
</dbReference>
<evidence type="ECO:0000259" key="6">
    <source>
        <dbReference type="PROSITE" id="PS50238"/>
    </source>
</evidence>
<accession>A0ABM1DYQ2</accession>
<dbReference type="InterPro" id="IPR046349">
    <property type="entry name" value="C1-like_sf"/>
</dbReference>
<feature type="compositionally biased region" description="Polar residues" evidence="4">
    <location>
        <begin position="611"/>
        <end position="624"/>
    </location>
</feature>
<dbReference type="PROSITE" id="PS00479">
    <property type="entry name" value="ZF_DAG_PE_1"/>
    <property type="match status" value="1"/>
</dbReference>
<keyword evidence="2" id="KW-0862">Zinc</keyword>
<dbReference type="Gene3D" id="1.10.555.10">
    <property type="entry name" value="Rho GTPase activation protein"/>
    <property type="match status" value="1"/>
</dbReference>
<organism evidence="7 9">
    <name type="scientific">Priapulus caudatus</name>
    <name type="common">Priapulid worm</name>
    <dbReference type="NCBI Taxonomy" id="37621"/>
    <lineage>
        <taxon>Eukaryota</taxon>
        <taxon>Metazoa</taxon>
        <taxon>Ecdysozoa</taxon>
        <taxon>Scalidophora</taxon>
        <taxon>Priapulida</taxon>
        <taxon>Priapulimorpha</taxon>
        <taxon>Priapulimorphida</taxon>
        <taxon>Priapulidae</taxon>
        <taxon>Priapulus</taxon>
    </lineage>
</organism>
<dbReference type="Proteomes" id="UP000695022">
    <property type="component" value="Unplaced"/>
</dbReference>
<dbReference type="RefSeq" id="XP_014665072.1">
    <property type="nucleotide sequence ID" value="XM_014809586.1"/>
</dbReference>